<dbReference type="EMBL" id="CAJMXA010000113">
    <property type="protein sequence ID" value="CAE6416549.1"/>
    <property type="molecule type" value="Genomic_DNA"/>
</dbReference>
<dbReference type="Pfam" id="PF13193">
    <property type="entry name" value="AMP-binding_C"/>
    <property type="match status" value="1"/>
</dbReference>
<organism evidence="6 7">
    <name type="scientific">Rhizoctonia solani</name>
    <dbReference type="NCBI Taxonomy" id="456999"/>
    <lineage>
        <taxon>Eukaryota</taxon>
        <taxon>Fungi</taxon>
        <taxon>Dikarya</taxon>
        <taxon>Basidiomycota</taxon>
        <taxon>Agaricomycotina</taxon>
        <taxon>Agaricomycetes</taxon>
        <taxon>Cantharellales</taxon>
        <taxon>Ceratobasidiaceae</taxon>
        <taxon>Rhizoctonia</taxon>
    </lineage>
</organism>
<name>A0A8H2X6A3_9AGAM</name>
<dbReference type="Gene3D" id="3.30.300.30">
    <property type="match status" value="1"/>
</dbReference>
<dbReference type="InterPro" id="IPR042099">
    <property type="entry name" value="ANL_N_sf"/>
</dbReference>
<feature type="domain" description="AMP-dependent synthetase/ligase" evidence="4">
    <location>
        <begin position="37"/>
        <end position="407"/>
    </location>
</feature>
<feature type="transmembrane region" description="Helical" evidence="3">
    <location>
        <begin position="235"/>
        <end position="256"/>
    </location>
</feature>
<evidence type="ECO:0000313" key="7">
    <source>
        <dbReference type="Proteomes" id="UP000663853"/>
    </source>
</evidence>
<dbReference type="PANTHER" id="PTHR24096">
    <property type="entry name" value="LONG-CHAIN-FATTY-ACID--COA LIGASE"/>
    <property type="match status" value="1"/>
</dbReference>
<dbReference type="SUPFAM" id="SSF56801">
    <property type="entry name" value="Acetyl-CoA synthetase-like"/>
    <property type="match status" value="1"/>
</dbReference>
<evidence type="ECO:0000259" key="5">
    <source>
        <dbReference type="Pfam" id="PF13193"/>
    </source>
</evidence>
<reference evidence="6" key="1">
    <citation type="submission" date="2021-01" db="EMBL/GenBank/DDBJ databases">
        <authorList>
            <person name="Kaushik A."/>
        </authorList>
    </citation>
    <scope>NUCLEOTIDE SEQUENCE</scope>
    <source>
        <strain evidence="6">AG6-10EEA</strain>
    </source>
</reference>
<dbReference type="PROSITE" id="PS00455">
    <property type="entry name" value="AMP_BINDING"/>
    <property type="match status" value="1"/>
</dbReference>
<protein>
    <submittedName>
        <fullName evidence="6">Uncharacterized protein</fullName>
    </submittedName>
</protein>
<gene>
    <name evidence="6" type="ORF">RDB_LOCUS7169</name>
</gene>
<comment type="similarity">
    <text evidence="1">Belongs to the ATP-dependent AMP-binding enzyme family.</text>
</comment>
<dbReference type="Gene3D" id="3.40.50.12780">
    <property type="entry name" value="N-terminal domain of ligase-like"/>
    <property type="match status" value="1"/>
</dbReference>
<feature type="domain" description="AMP-binding enzyme C-terminal" evidence="5">
    <location>
        <begin position="458"/>
        <end position="544"/>
    </location>
</feature>
<dbReference type="InterPro" id="IPR000873">
    <property type="entry name" value="AMP-dep_synth/lig_dom"/>
</dbReference>
<keyword evidence="2" id="KW-0436">Ligase</keyword>
<keyword evidence="3" id="KW-0812">Transmembrane</keyword>
<accession>A0A8H2X6A3</accession>
<sequence>MTRIYKSRYPDYVIPRQSIISKLFPSESPYADTLPAYIEAATGLTLSRGDVKDLTFRLAGGVMNVLGTKRGDTIMIFSPNSMSWPFTLFGCAAAGLRITLGNSSYTPPELAHQLKDSGAGYVFVHPGLLGTLLKAFEILKVPLQEARKHIIIMTYGSPQVKETENYTQLESLLNAGRLDEEEKFDNDSSSETVYLCYSSGTTGLPKGVETTHHNINAVLTICRAAFPSMTPGKDVILGILPFYHIYGCVVLIHFPFTLGIPVVVSPPFNPDEFCSFVEKYRITTSVIVPPVLVALATHPAVDKYNLSSLRFFLSGAAPLGAELVSRVQKRFRSREANVIITQAYGLTETSPTCTLLPLWKAELKAGSVGELLPNLEARLVVKNGADAEDGEPGELWVRGPNVMRGYLNNPSATANSITPDGWFKTGDIAVRDAEGFFTIVDRLKELIKYKGFQVPPAELENVLLTHPDIADAGVIGVHSKELETELPRAYVVHRAGYNSFNSQAERDAFGKEVQTWVQNKVAKHKFLRGGVSVIEAIPKSAAGKILRRELRELAMKYFTPAGLKAKL</sequence>
<keyword evidence="3" id="KW-0472">Membrane</keyword>
<proteinExistence type="inferred from homology"/>
<evidence type="ECO:0000259" key="4">
    <source>
        <dbReference type="Pfam" id="PF00501"/>
    </source>
</evidence>
<dbReference type="InterPro" id="IPR045851">
    <property type="entry name" value="AMP-bd_C_sf"/>
</dbReference>
<dbReference type="CDD" id="cd05911">
    <property type="entry name" value="Firefly_Luc_like"/>
    <property type="match status" value="1"/>
</dbReference>
<dbReference type="AlphaFoldDB" id="A0A8H2X6A3"/>
<evidence type="ECO:0000256" key="2">
    <source>
        <dbReference type="ARBA" id="ARBA00022598"/>
    </source>
</evidence>
<dbReference type="GO" id="GO:0016405">
    <property type="term" value="F:CoA-ligase activity"/>
    <property type="evidence" value="ECO:0007669"/>
    <property type="project" value="TreeGrafter"/>
</dbReference>
<evidence type="ECO:0000256" key="3">
    <source>
        <dbReference type="SAM" id="Phobius"/>
    </source>
</evidence>
<dbReference type="Proteomes" id="UP000663853">
    <property type="component" value="Unassembled WGS sequence"/>
</dbReference>
<dbReference type="InterPro" id="IPR025110">
    <property type="entry name" value="AMP-bd_C"/>
</dbReference>
<evidence type="ECO:0000313" key="6">
    <source>
        <dbReference type="EMBL" id="CAE6416549.1"/>
    </source>
</evidence>
<dbReference type="PANTHER" id="PTHR24096:SF149">
    <property type="entry name" value="AMP-BINDING DOMAIN-CONTAINING PROTEIN-RELATED"/>
    <property type="match status" value="1"/>
</dbReference>
<evidence type="ECO:0000256" key="1">
    <source>
        <dbReference type="ARBA" id="ARBA00006432"/>
    </source>
</evidence>
<keyword evidence="3" id="KW-1133">Transmembrane helix</keyword>
<dbReference type="InterPro" id="IPR020845">
    <property type="entry name" value="AMP-binding_CS"/>
</dbReference>
<dbReference type="Pfam" id="PF00501">
    <property type="entry name" value="AMP-binding"/>
    <property type="match status" value="1"/>
</dbReference>
<comment type="caution">
    <text evidence="6">The sequence shown here is derived from an EMBL/GenBank/DDBJ whole genome shotgun (WGS) entry which is preliminary data.</text>
</comment>